<name>A0AC35ESR0_9BILA</name>
<evidence type="ECO:0000313" key="1">
    <source>
        <dbReference type="Proteomes" id="UP000887580"/>
    </source>
</evidence>
<organism evidence="1 2">
    <name type="scientific">Panagrolaimus sp. PS1159</name>
    <dbReference type="NCBI Taxonomy" id="55785"/>
    <lineage>
        <taxon>Eukaryota</taxon>
        <taxon>Metazoa</taxon>
        <taxon>Ecdysozoa</taxon>
        <taxon>Nematoda</taxon>
        <taxon>Chromadorea</taxon>
        <taxon>Rhabditida</taxon>
        <taxon>Tylenchina</taxon>
        <taxon>Panagrolaimomorpha</taxon>
        <taxon>Panagrolaimoidea</taxon>
        <taxon>Panagrolaimidae</taxon>
        <taxon>Panagrolaimus</taxon>
    </lineage>
</organism>
<sequence length="98" mass="11689">MQPSISRRSRLNIATIDNILQIRLNGPPITHFVCYKYIENWKKDGHLQSDAQNLRGKGRKKQDVIESDDPVENFAKDEETQKLWERRFEIFMRDPFLN</sequence>
<dbReference type="Proteomes" id="UP000887580">
    <property type="component" value="Unplaced"/>
</dbReference>
<proteinExistence type="predicted"/>
<protein>
    <submittedName>
        <fullName evidence="2">Uncharacterized protein</fullName>
    </submittedName>
</protein>
<reference evidence="2" key="1">
    <citation type="submission" date="2022-11" db="UniProtKB">
        <authorList>
            <consortium name="WormBaseParasite"/>
        </authorList>
    </citation>
    <scope>IDENTIFICATION</scope>
</reference>
<evidence type="ECO:0000313" key="2">
    <source>
        <dbReference type="WBParaSite" id="PS1159_v2.g10426.t1"/>
    </source>
</evidence>
<accession>A0AC35ESR0</accession>
<dbReference type="WBParaSite" id="PS1159_v2.g10426.t1">
    <property type="protein sequence ID" value="PS1159_v2.g10426.t1"/>
    <property type="gene ID" value="PS1159_v2.g10426"/>
</dbReference>